<dbReference type="Pfam" id="PF13245">
    <property type="entry name" value="AAA_19"/>
    <property type="match status" value="1"/>
</dbReference>
<dbReference type="RefSeq" id="WP_073488683.1">
    <property type="nucleotide sequence ID" value="NZ_FQVN01000011.1"/>
</dbReference>
<gene>
    <name evidence="11" type="ORF">SAMN05444320_11198</name>
</gene>
<dbReference type="Proteomes" id="UP000184501">
    <property type="component" value="Unassembled WGS sequence"/>
</dbReference>
<evidence type="ECO:0000256" key="6">
    <source>
        <dbReference type="ARBA" id="ARBA00034617"/>
    </source>
</evidence>
<keyword evidence="12" id="KW-1185">Reference proteome</keyword>
<evidence type="ECO:0000313" key="11">
    <source>
        <dbReference type="EMBL" id="SHG63906.1"/>
    </source>
</evidence>
<reference evidence="11 12" key="1">
    <citation type="submission" date="2016-11" db="EMBL/GenBank/DDBJ databases">
        <authorList>
            <person name="Jaros S."/>
            <person name="Januszkiewicz K."/>
            <person name="Wedrychowicz H."/>
        </authorList>
    </citation>
    <scope>NUCLEOTIDE SEQUENCE [LARGE SCALE GENOMIC DNA]</scope>
    <source>
        <strain evidence="11 12">DSM 44523</strain>
    </source>
</reference>
<dbReference type="GO" id="GO:0000725">
    <property type="term" value="P:recombinational repair"/>
    <property type="evidence" value="ECO:0007669"/>
    <property type="project" value="TreeGrafter"/>
</dbReference>
<dbReference type="Pfam" id="PF13361">
    <property type="entry name" value="UvrD_C"/>
    <property type="match status" value="1"/>
</dbReference>
<dbReference type="PANTHER" id="PTHR11070:SF45">
    <property type="entry name" value="DNA 3'-5' HELICASE"/>
    <property type="match status" value="1"/>
</dbReference>
<evidence type="ECO:0000259" key="10">
    <source>
        <dbReference type="PROSITE" id="PS51198"/>
    </source>
</evidence>
<dbReference type="GO" id="GO:0005524">
    <property type="term" value="F:ATP binding"/>
    <property type="evidence" value="ECO:0007669"/>
    <property type="project" value="UniProtKB-UniRule"/>
</dbReference>
<evidence type="ECO:0000256" key="3">
    <source>
        <dbReference type="ARBA" id="ARBA00022806"/>
    </source>
</evidence>
<feature type="domain" description="UvrD-like helicase ATP-binding" evidence="10">
    <location>
        <begin position="245"/>
        <end position="520"/>
    </location>
</feature>
<dbReference type="GO" id="GO:0016887">
    <property type="term" value="F:ATP hydrolysis activity"/>
    <property type="evidence" value="ECO:0007669"/>
    <property type="project" value="RHEA"/>
</dbReference>
<evidence type="ECO:0000256" key="5">
    <source>
        <dbReference type="ARBA" id="ARBA00023235"/>
    </source>
</evidence>
<dbReference type="InterPro" id="IPR027417">
    <property type="entry name" value="P-loop_NTPase"/>
</dbReference>
<comment type="catalytic activity">
    <reaction evidence="8">
        <text>ATP + H2O = ADP + phosphate + H(+)</text>
        <dbReference type="Rhea" id="RHEA:13065"/>
        <dbReference type="ChEBI" id="CHEBI:15377"/>
        <dbReference type="ChEBI" id="CHEBI:15378"/>
        <dbReference type="ChEBI" id="CHEBI:30616"/>
        <dbReference type="ChEBI" id="CHEBI:43474"/>
        <dbReference type="ChEBI" id="CHEBI:456216"/>
        <dbReference type="EC" id="5.6.2.4"/>
    </reaction>
</comment>
<dbReference type="OrthoDB" id="3196525at2"/>
<keyword evidence="2 9" id="KW-0378">Hydrolase</keyword>
<dbReference type="SUPFAM" id="SSF52540">
    <property type="entry name" value="P-loop containing nucleoside triphosphate hydrolases"/>
    <property type="match status" value="1"/>
</dbReference>
<proteinExistence type="predicted"/>
<dbReference type="InterPro" id="IPR014017">
    <property type="entry name" value="DNA_helicase_UvrD-like_C"/>
</dbReference>
<dbReference type="PANTHER" id="PTHR11070">
    <property type="entry name" value="UVRD / RECB / PCRA DNA HELICASE FAMILY MEMBER"/>
    <property type="match status" value="1"/>
</dbReference>
<accession>A0A1M5LG21</accession>
<evidence type="ECO:0000256" key="2">
    <source>
        <dbReference type="ARBA" id="ARBA00022801"/>
    </source>
</evidence>
<keyword evidence="3 9" id="KW-0347">Helicase</keyword>
<dbReference type="Gene3D" id="3.40.50.300">
    <property type="entry name" value="P-loop containing nucleotide triphosphate hydrolases"/>
    <property type="match status" value="2"/>
</dbReference>
<evidence type="ECO:0000256" key="4">
    <source>
        <dbReference type="ARBA" id="ARBA00022840"/>
    </source>
</evidence>
<keyword evidence="5" id="KW-0413">Isomerase</keyword>
<evidence type="ECO:0000256" key="1">
    <source>
        <dbReference type="ARBA" id="ARBA00022741"/>
    </source>
</evidence>
<dbReference type="STRING" id="2017.SAMN05444320_11198"/>
<organism evidence="11 12">
    <name type="scientific">Streptoalloteichus hindustanus</name>
    <dbReference type="NCBI Taxonomy" id="2017"/>
    <lineage>
        <taxon>Bacteria</taxon>
        <taxon>Bacillati</taxon>
        <taxon>Actinomycetota</taxon>
        <taxon>Actinomycetes</taxon>
        <taxon>Pseudonocardiales</taxon>
        <taxon>Pseudonocardiaceae</taxon>
        <taxon>Streptoalloteichus</taxon>
    </lineage>
</organism>
<sequence length="704" mass="78191">MARLAIAKDFLADFARLEKHLQKAVQDAFDKFAQHTHAGLHLEPLNNSRDPRIRTIRINQQYRGVVLAPENGGEHLLLKVMNHDDAIAYAVSRRFTVNEAIGVLEVRDQEALEDIEPALRQAAEKTERRLFDDVSDSDLVRLGIDQAVLPLVRVLSTESHLDALAPLLPSPQHDALVALASGMTPEEAWAEVSKHMPTAEPPEHIDPTDLASAIERTPDQYVMVSGPEDLAEILAHPFAAWRIFLHPRQRSIAYRESYRGPALVTGGAGTGKTVTAVHRAAFLAERATTAEDEPRILVTTYTRNLAEALQGQLAMLVSDEVVESRIEASNVDRLAYQVITEAHGRQPDVADNDTMNRLWDQAAALIGGEFSPSFLWREWEQVILAQQIHDLPGYVECRRRGRGRGLNTAQRGRVWTAIGHVLAELRRSGQRTHHQIADEAARILNERAEKPYRHVIVDEGQDLHPAQWRLLRAAVAPGPDDLFIVADPNQRIYDHRVSLEALGIRVVGRSYKLTISYRTTQEILSWSVGVLNGNAATGLNDEPDTLAGYRSPMHGRRPVVRGFPSRAAELDALVDQVRVWLDSGVEPQAIAIAARFGWRVREARDALERAGIPTASSRAKDADGVRAGSMHSMKGLEFRCIAVIGVDEDDVPATKFLTSPEEDPVAHQQDLQRERCLLFVAATRARDMLAIFHQTGKASPFLKA</sequence>
<evidence type="ECO:0000256" key="7">
    <source>
        <dbReference type="ARBA" id="ARBA00034808"/>
    </source>
</evidence>
<comment type="catalytic activity">
    <reaction evidence="6">
        <text>Couples ATP hydrolysis with the unwinding of duplex DNA by translocating in the 3'-5' direction.</text>
        <dbReference type="EC" id="5.6.2.4"/>
    </reaction>
</comment>
<dbReference type="InterPro" id="IPR014016">
    <property type="entry name" value="UvrD-like_ATP-bd"/>
</dbReference>
<evidence type="ECO:0000256" key="8">
    <source>
        <dbReference type="ARBA" id="ARBA00048988"/>
    </source>
</evidence>
<protein>
    <recommendedName>
        <fullName evidence="7">DNA 3'-5' helicase</fullName>
        <ecNumber evidence="7">5.6.2.4</ecNumber>
    </recommendedName>
</protein>
<evidence type="ECO:0000256" key="9">
    <source>
        <dbReference type="PROSITE-ProRule" id="PRU00560"/>
    </source>
</evidence>
<dbReference type="EMBL" id="FQVN01000011">
    <property type="protein sequence ID" value="SHG63906.1"/>
    <property type="molecule type" value="Genomic_DNA"/>
</dbReference>
<dbReference type="GO" id="GO:0003677">
    <property type="term" value="F:DNA binding"/>
    <property type="evidence" value="ECO:0007669"/>
    <property type="project" value="InterPro"/>
</dbReference>
<evidence type="ECO:0000313" key="12">
    <source>
        <dbReference type="Proteomes" id="UP000184501"/>
    </source>
</evidence>
<keyword evidence="4 9" id="KW-0067">ATP-binding</keyword>
<dbReference type="AlphaFoldDB" id="A0A1M5LG21"/>
<dbReference type="InterPro" id="IPR000212">
    <property type="entry name" value="DNA_helicase_UvrD/REP"/>
</dbReference>
<keyword evidence="1 9" id="KW-0547">Nucleotide-binding</keyword>
<dbReference type="EC" id="5.6.2.4" evidence="7"/>
<feature type="binding site" evidence="9">
    <location>
        <begin position="266"/>
        <end position="273"/>
    </location>
    <ligand>
        <name>ATP</name>
        <dbReference type="ChEBI" id="CHEBI:30616"/>
    </ligand>
</feature>
<dbReference type="GO" id="GO:0043138">
    <property type="term" value="F:3'-5' DNA helicase activity"/>
    <property type="evidence" value="ECO:0007669"/>
    <property type="project" value="UniProtKB-EC"/>
</dbReference>
<name>A0A1M5LG21_STRHI</name>
<dbReference type="PROSITE" id="PS51198">
    <property type="entry name" value="UVRD_HELICASE_ATP_BIND"/>
    <property type="match status" value="1"/>
</dbReference>